<dbReference type="FunFam" id="1.10.630.10:FF:000238">
    <property type="entry name" value="Cytochrome P450 2A6"/>
    <property type="match status" value="1"/>
</dbReference>
<dbReference type="InterPro" id="IPR050182">
    <property type="entry name" value="Cytochrome_P450_fam2"/>
</dbReference>
<dbReference type="GO" id="GO:0005506">
    <property type="term" value="F:iron ion binding"/>
    <property type="evidence" value="ECO:0007669"/>
    <property type="project" value="InterPro"/>
</dbReference>
<dbReference type="SUPFAM" id="SSF48264">
    <property type="entry name" value="Cytochrome P450"/>
    <property type="match status" value="2"/>
</dbReference>
<dbReference type="FunFam" id="1.10.630.10:FF:000004">
    <property type="entry name" value="cytochrome P450 2D15 isoform X1"/>
    <property type="match status" value="1"/>
</dbReference>
<keyword evidence="6 13" id="KW-0479">Metal-binding</keyword>
<gene>
    <name evidence="14" type="ORF">CesoFtcFv8_005378</name>
</gene>
<evidence type="ECO:0000313" key="14">
    <source>
        <dbReference type="EMBL" id="KAK5907542.1"/>
    </source>
</evidence>
<dbReference type="PROSITE" id="PS00086">
    <property type="entry name" value="CYTOCHROME_P450"/>
    <property type="match status" value="2"/>
</dbReference>
<comment type="subcellular location">
    <subcellularLocation>
        <location evidence="3">Endoplasmic reticulum membrane</location>
        <topology evidence="3">Peripheral membrane protein</topology>
    </subcellularLocation>
    <subcellularLocation>
        <location evidence="2">Microsome membrane</location>
        <topology evidence="2">Peripheral membrane protein</topology>
    </subcellularLocation>
</comment>
<dbReference type="GO" id="GO:0020037">
    <property type="term" value="F:heme binding"/>
    <property type="evidence" value="ECO:0007669"/>
    <property type="project" value="InterPro"/>
</dbReference>
<dbReference type="AlphaFoldDB" id="A0AAN8CPM2"/>
<dbReference type="PRINTS" id="PR00463">
    <property type="entry name" value="EP450I"/>
</dbReference>
<reference evidence="14 15" key="1">
    <citation type="journal article" date="2023" name="Mol. Biol. Evol.">
        <title>Genomics of Secondarily Temperate Adaptation in the Only Non-Antarctic Icefish.</title>
        <authorList>
            <person name="Rivera-Colon A.G."/>
            <person name="Rayamajhi N."/>
            <person name="Minhas B.F."/>
            <person name="Madrigal G."/>
            <person name="Bilyk K.T."/>
            <person name="Yoon V."/>
            <person name="Hune M."/>
            <person name="Gregory S."/>
            <person name="Cheng C.H.C."/>
            <person name="Catchen J.M."/>
        </authorList>
    </citation>
    <scope>NUCLEOTIDE SEQUENCE [LARGE SCALE GENOMIC DNA]</scope>
    <source>
        <strain evidence="14">JC2023a</strain>
    </source>
</reference>
<keyword evidence="7" id="KW-0256">Endoplasmic reticulum</keyword>
<dbReference type="Proteomes" id="UP001335648">
    <property type="component" value="Unassembled WGS sequence"/>
</dbReference>
<evidence type="ECO:0000256" key="11">
    <source>
        <dbReference type="ARBA" id="ARBA00023033"/>
    </source>
</evidence>
<protein>
    <recommendedName>
        <fullName evidence="16">Cytochrome P450</fullName>
    </recommendedName>
</protein>
<dbReference type="PRINTS" id="PR00385">
    <property type="entry name" value="P450"/>
</dbReference>
<dbReference type="Pfam" id="PF00067">
    <property type="entry name" value="p450"/>
    <property type="match status" value="3"/>
</dbReference>
<dbReference type="InterPro" id="IPR002401">
    <property type="entry name" value="Cyt_P450_E_grp-I"/>
</dbReference>
<comment type="similarity">
    <text evidence="4">Belongs to the cytochrome P450 family.</text>
</comment>
<keyword evidence="8" id="KW-0492">Microsome</keyword>
<keyword evidence="11" id="KW-0503">Monooxygenase</keyword>
<dbReference type="GO" id="GO:0005789">
    <property type="term" value="C:endoplasmic reticulum membrane"/>
    <property type="evidence" value="ECO:0007669"/>
    <property type="project" value="UniProtKB-SubCell"/>
</dbReference>
<keyword evidence="5 13" id="KW-0349">Heme</keyword>
<evidence type="ECO:0008006" key="16">
    <source>
        <dbReference type="Google" id="ProtNLM"/>
    </source>
</evidence>
<evidence type="ECO:0000256" key="12">
    <source>
        <dbReference type="ARBA" id="ARBA00023136"/>
    </source>
</evidence>
<dbReference type="PRINTS" id="PR01686">
    <property type="entry name" value="EP450ICYP2D"/>
</dbReference>
<evidence type="ECO:0000313" key="15">
    <source>
        <dbReference type="Proteomes" id="UP001335648"/>
    </source>
</evidence>
<accession>A0AAN8CPM2</accession>
<dbReference type="InterPro" id="IPR008069">
    <property type="entry name" value="Cyt_P450_E_grp-I_CYP2D-like"/>
</dbReference>
<evidence type="ECO:0000256" key="6">
    <source>
        <dbReference type="ARBA" id="ARBA00022723"/>
    </source>
</evidence>
<evidence type="ECO:0000256" key="9">
    <source>
        <dbReference type="ARBA" id="ARBA00023002"/>
    </source>
</evidence>
<feature type="binding site" description="axial binding residue" evidence="13">
    <location>
        <position position="348"/>
    </location>
    <ligand>
        <name>heme</name>
        <dbReference type="ChEBI" id="CHEBI:30413"/>
    </ligand>
    <ligandPart>
        <name>Fe</name>
        <dbReference type="ChEBI" id="CHEBI:18248"/>
    </ligandPart>
</feature>
<evidence type="ECO:0000256" key="8">
    <source>
        <dbReference type="ARBA" id="ARBA00022848"/>
    </source>
</evidence>
<evidence type="ECO:0000256" key="10">
    <source>
        <dbReference type="ARBA" id="ARBA00023004"/>
    </source>
</evidence>
<dbReference type="InterPro" id="IPR001128">
    <property type="entry name" value="Cyt_P450"/>
</dbReference>
<dbReference type="EMBL" id="JAULUE010002049">
    <property type="protein sequence ID" value="KAK5907542.1"/>
    <property type="molecule type" value="Genomic_DNA"/>
</dbReference>
<name>A0AAN8CPM2_9TELE</name>
<comment type="caution">
    <text evidence="14">The sequence shown here is derived from an EMBL/GenBank/DDBJ whole genome shotgun (WGS) entry which is preliminary data.</text>
</comment>
<evidence type="ECO:0000256" key="1">
    <source>
        <dbReference type="ARBA" id="ARBA00001971"/>
    </source>
</evidence>
<sequence length="870" mass="99602">MTELAGTYGDVYSLRMGQSWMVVFNRFEVLREALVTQGDSLSDRPDLPLFVDMTSGLGIVFSNGNTWKQQRRFALSTLKYFGFGKKTLEPIILDEFSYCAKDIRSYNGKPFNPHLLINNVVSNIICSLVFGHRFEYGDKKFTKLMEWFDKGLEIEGSIWTQLHNSFPWLMRHPRDYIDCFLNEIQKGKGKADNTFDEENLVGSAWDLFLAGSETTSTTLRWAFLFMAKYPEMQTKVQAEIDRVIGQSRHPSMEDRANLPYTDAVIHEIQRMGNIVPLNLPHVTNRDVQLGGYTIPKGVTIIPNLTSVLYDKNEWETPNTFNPGHFLNKEGKFVTRAAFIPFSAGKRQCLGENLARMELFLFFTSFMQHFNFSMPAGTERLSRSLLLFTLVLLLVALGLRSRRPRSFPPGPWALPLVGNMLSLDFNNLHNDMTKLAEQYGNVYSLKMGPVWTVVLNGFSTLQEGLSKGDHMSDRPAFPIHTDVLPDLGIVFASGYSWKQQRQFALSTLKYFGVGKKSHESSILEEFRYMSKEIASHKGKPFNLHFLMKYAVSNIICSLIFGHRFDYKDEKFLQVITLLDKGVQIEGSIWAQLYNAFPVLMRRLPGPHHTLQKGYRDIMDLMKTEINKHREDWNPSDPRDFIDCFLTEIQKHQDKRDDEPDACFDGGNLVKCSFDLFGAGTETTSITLRWGVLYMAKYTEIQEKVQKEIDSVIGQSREPSMEDRPNMPYTDAVIHEIQRIGNVVPHNLPHVTNRDVQIGGYTIPKGVIVMPNLTSVLFDKNEWETPNTFNPGHFLNKEGKFVQRAAFIPFSVGKRVCLGENLARIELFLLFTSFLQRFTFSMPPGVEAVFKPRVSIFLSPQPYQICATIREE</sequence>
<keyword evidence="15" id="KW-1185">Reference proteome</keyword>
<dbReference type="GO" id="GO:0006082">
    <property type="term" value="P:organic acid metabolic process"/>
    <property type="evidence" value="ECO:0007669"/>
    <property type="project" value="TreeGrafter"/>
</dbReference>
<evidence type="ECO:0000256" key="5">
    <source>
        <dbReference type="ARBA" id="ARBA00022617"/>
    </source>
</evidence>
<evidence type="ECO:0000256" key="7">
    <source>
        <dbReference type="ARBA" id="ARBA00022824"/>
    </source>
</evidence>
<dbReference type="PANTHER" id="PTHR24300:SF177">
    <property type="entry name" value="CYTOCHROME P450 2J2"/>
    <property type="match status" value="1"/>
</dbReference>
<comment type="cofactor">
    <cofactor evidence="1 13">
        <name>heme</name>
        <dbReference type="ChEBI" id="CHEBI:30413"/>
    </cofactor>
</comment>
<dbReference type="CDD" id="cd11026">
    <property type="entry name" value="CYP2"/>
    <property type="match status" value="2"/>
</dbReference>
<evidence type="ECO:0000256" key="4">
    <source>
        <dbReference type="ARBA" id="ARBA00010617"/>
    </source>
</evidence>
<keyword evidence="12" id="KW-0472">Membrane</keyword>
<evidence type="ECO:0000256" key="3">
    <source>
        <dbReference type="ARBA" id="ARBA00004406"/>
    </source>
</evidence>
<dbReference type="InterPro" id="IPR036396">
    <property type="entry name" value="Cyt_P450_sf"/>
</dbReference>
<organism evidence="14 15">
    <name type="scientific">Champsocephalus esox</name>
    <name type="common">pike icefish</name>
    <dbReference type="NCBI Taxonomy" id="159716"/>
    <lineage>
        <taxon>Eukaryota</taxon>
        <taxon>Metazoa</taxon>
        <taxon>Chordata</taxon>
        <taxon>Craniata</taxon>
        <taxon>Vertebrata</taxon>
        <taxon>Euteleostomi</taxon>
        <taxon>Actinopterygii</taxon>
        <taxon>Neopterygii</taxon>
        <taxon>Teleostei</taxon>
        <taxon>Neoteleostei</taxon>
        <taxon>Acanthomorphata</taxon>
        <taxon>Eupercaria</taxon>
        <taxon>Perciformes</taxon>
        <taxon>Notothenioidei</taxon>
        <taxon>Channichthyidae</taxon>
        <taxon>Champsocephalus</taxon>
    </lineage>
</organism>
<dbReference type="GO" id="GO:0006805">
    <property type="term" value="P:xenobiotic metabolic process"/>
    <property type="evidence" value="ECO:0007669"/>
    <property type="project" value="TreeGrafter"/>
</dbReference>
<dbReference type="InterPro" id="IPR017972">
    <property type="entry name" value="Cyt_P450_CS"/>
</dbReference>
<dbReference type="PANTHER" id="PTHR24300">
    <property type="entry name" value="CYTOCHROME P450 508A4-RELATED"/>
    <property type="match status" value="1"/>
</dbReference>
<dbReference type="GO" id="GO:0016712">
    <property type="term" value="F:oxidoreductase activity, acting on paired donors, with incorporation or reduction of molecular oxygen, reduced flavin or flavoprotein as one donor, and incorporation of one atom of oxygen"/>
    <property type="evidence" value="ECO:0007669"/>
    <property type="project" value="InterPro"/>
</dbReference>
<keyword evidence="9" id="KW-0560">Oxidoreductase</keyword>
<proteinExistence type="inferred from homology"/>
<dbReference type="Gene3D" id="1.10.630.10">
    <property type="entry name" value="Cytochrome P450"/>
    <property type="match status" value="3"/>
</dbReference>
<evidence type="ECO:0000256" key="2">
    <source>
        <dbReference type="ARBA" id="ARBA00004174"/>
    </source>
</evidence>
<keyword evidence="10 13" id="KW-0408">Iron</keyword>
<evidence type="ECO:0000256" key="13">
    <source>
        <dbReference type="PIRSR" id="PIRSR602401-1"/>
    </source>
</evidence>